<protein>
    <submittedName>
        <fullName evidence="1">Uncharacterized protein</fullName>
    </submittedName>
</protein>
<gene>
    <name evidence="1" type="ORF">NDU88_003003</name>
</gene>
<dbReference type="Proteomes" id="UP001066276">
    <property type="component" value="Chromosome 1_1"/>
</dbReference>
<dbReference type="AlphaFoldDB" id="A0AAV7WU27"/>
<dbReference type="EMBL" id="JANPWB010000001">
    <property type="protein sequence ID" value="KAJ1215394.1"/>
    <property type="molecule type" value="Genomic_DNA"/>
</dbReference>
<name>A0AAV7WU27_PLEWA</name>
<organism evidence="1 2">
    <name type="scientific">Pleurodeles waltl</name>
    <name type="common">Iberian ribbed newt</name>
    <dbReference type="NCBI Taxonomy" id="8319"/>
    <lineage>
        <taxon>Eukaryota</taxon>
        <taxon>Metazoa</taxon>
        <taxon>Chordata</taxon>
        <taxon>Craniata</taxon>
        <taxon>Vertebrata</taxon>
        <taxon>Euteleostomi</taxon>
        <taxon>Amphibia</taxon>
        <taxon>Batrachia</taxon>
        <taxon>Caudata</taxon>
        <taxon>Salamandroidea</taxon>
        <taxon>Salamandridae</taxon>
        <taxon>Pleurodelinae</taxon>
        <taxon>Pleurodeles</taxon>
    </lineage>
</organism>
<evidence type="ECO:0000313" key="1">
    <source>
        <dbReference type="EMBL" id="KAJ1215394.1"/>
    </source>
</evidence>
<keyword evidence="2" id="KW-1185">Reference proteome</keyword>
<proteinExistence type="predicted"/>
<evidence type="ECO:0000313" key="2">
    <source>
        <dbReference type="Proteomes" id="UP001066276"/>
    </source>
</evidence>
<reference evidence="1" key="1">
    <citation type="journal article" date="2022" name="bioRxiv">
        <title>Sequencing and chromosome-scale assembly of the giantPleurodeles waltlgenome.</title>
        <authorList>
            <person name="Brown T."/>
            <person name="Elewa A."/>
            <person name="Iarovenko S."/>
            <person name="Subramanian E."/>
            <person name="Araus A.J."/>
            <person name="Petzold A."/>
            <person name="Susuki M."/>
            <person name="Suzuki K.-i.T."/>
            <person name="Hayashi T."/>
            <person name="Toyoda A."/>
            <person name="Oliveira C."/>
            <person name="Osipova E."/>
            <person name="Leigh N.D."/>
            <person name="Simon A."/>
            <person name="Yun M.H."/>
        </authorList>
    </citation>
    <scope>NUCLEOTIDE SEQUENCE</scope>
    <source>
        <strain evidence="1">20211129_DDA</strain>
        <tissue evidence="1">Liver</tissue>
    </source>
</reference>
<comment type="caution">
    <text evidence="1">The sequence shown here is derived from an EMBL/GenBank/DDBJ whole genome shotgun (WGS) entry which is preliminary data.</text>
</comment>
<accession>A0AAV7WU27</accession>
<sequence length="292" mass="32503">MPSAPGLRAWVRSWTKRIGRKQLDCATKRCVWAQLGVLCLEWHRQGGDRYAPSGGLPGWLGWWERSAAAWPEVVARVLWLGLGAGLCARVPVEGIAWACLFILVHSEEKGPGHRLWIGGVGAVKEQLVSPGHLMVLPAWLSCGLWGGNLAGQCSACGTVVRNLLLGTSEEEQTYWPWDGLLMATSGWRGAQPSDCYCCFEWGCIYRAPLPPLGLLVVRTPRGPLLATVWDCTDNRRHRRGIPLYNIPCLCRSTRHNLVGKNLFWVPPGLPVSLREQNFLLPYRAPGWPLREK</sequence>